<dbReference type="WBParaSite" id="GPLIN_000405200">
    <property type="protein sequence ID" value="GPLIN_000405200"/>
    <property type="gene ID" value="GPLIN_000405200"/>
</dbReference>
<proteinExistence type="predicted"/>
<reference evidence="2" key="1">
    <citation type="submission" date="2013-12" db="EMBL/GenBank/DDBJ databases">
        <authorList>
            <person name="Aslett M."/>
        </authorList>
    </citation>
    <scope>NUCLEOTIDE SEQUENCE [LARGE SCALE GENOMIC DNA]</scope>
    <source>
        <strain evidence="2">Lindley</strain>
    </source>
</reference>
<evidence type="ECO:0000256" key="1">
    <source>
        <dbReference type="SAM" id="MobiDB-lite"/>
    </source>
</evidence>
<feature type="compositionally biased region" description="Basic residues" evidence="1">
    <location>
        <begin position="301"/>
        <end position="314"/>
    </location>
</feature>
<feature type="region of interest" description="Disordered" evidence="1">
    <location>
        <begin position="294"/>
        <end position="314"/>
    </location>
</feature>
<keyword evidence="2" id="KW-1185">Reference proteome</keyword>
<evidence type="ECO:0000313" key="3">
    <source>
        <dbReference type="WBParaSite" id="GPLIN_000405200"/>
    </source>
</evidence>
<dbReference type="Proteomes" id="UP000050741">
    <property type="component" value="Unassembled WGS sequence"/>
</dbReference>
<organism evidence="2 3">
    <name type="scientific">Globodera pallida</name>
    <name type="common">Potato cyst nematode worm</name>
    <name type="synonym">Heterodera pallida</name>
    <dbReference type="NCBI Taxonomy" id="36090"/>
    <lineage>
        <taxon>Eukaryota</taxon>
        <taxon>Metazoa</taxon>
        <taxon>Ecdysozoa</taxon>
        <taxon>Nematoda</taxon>
        <taxon>Chromadorea</taxon>
        <taxon>Rhabditida</taxon>
        <taxon>Tylenchina</taxon>
        <taxon>Tylenchomorpha</taxon>
        <taxon>Tylenchoidea</taxon>
        <taxon>Heteroderidae</taxon>
        <taxon>Heteroderinae</taxon>
        <taxon>Globodera</taxon>
    </lineage>
</organism>
<protein>
    <submittedName>
        <fullName evidence="3">F-box protein</fullName>
    </submittedName>
</protein>
<accession>A0A183BTW6</accession>
<reference evidence="2" key="2">
    <citation type="submission" date="2014-05" db="EMBL/GenBank/DDBJ databases">
        <title>The genome and life-stage specific transcriptomes of Globodera pallida elucidate key aspects of plant parasitism by a cyst nematode.</title>
        <authorList>
            <person name="Cotton J.A."/>
            <person name="Lilley C.J."/>
            <person name="Jones L.M."/>
            <person name="Kikuchi T."/>
            <person name="Reid A.J."/>
            <person name="Thorpe P."/>
            <person name="Tsai I.J."/>
            <person name="Beasley H."/>
            <person name="Blok V."/>
            <person name="Cock P.J.A."/>
            <person name="Van den Akker S.E."/>
            <person name="Holroyd N."/>
            <person name="Hunt M."/>
            <person name="Mantelin S."/>
            <person name="Naghra H."/>
            <person name="Pain A."/>
            <person name="Palomares-Rius J.E."/>
            <person name="Zarowiecki M."/>
            <person name="Berriman M."/>
            <person name="Jones J.T."/>
            <person name="Urwin P.E."/>
        </authorList>
    </citation>
    <scope>NUCLEOTIDE SEQUENCE [LARGE SCALE GENOMIC DNA]</scope>
    <source>
        <strain evidence="2">Lindley</strain>
    </source>
</reference>
<sequence>MSDNPKKAQKQLKEIFISADVLFEVFQFCGPFVLGLKVALLSDRLDFLVDAHFKSMEWSLGNLEIRRAKKRNGAKIVKRCDQGYIVEHRLPIPQEPLPGNVIGFEHLKISWEIIWEKIWPLINGNVCGFSLNSSTLDRLRELSPTVLRDCAKLRMIESDYVFPEFPADDSAGASSTKALAKWLQTPRGDGLPKVLRCNCCLGDVKGLKNAFVNSTNPNNFIACLDHCCNSADIAPFELKNTLTGARLELRRLKEDFSLLVRCPIERDDDKWAELEKEAVEWNSWNRISINFQDRDMSDGGRRKRRARVSKKGKK</sequence>
<evidence type="ECO:0000313" key="2">
    <source>
        <dbReference type="Proteomes" id="UP000050741"/>
    </source>
</evidence>
<dbReference type="AlphaFoldDB" id="A0A183BTW6"/>
<reference evidence="3" key="3">
    <citation type="submission" date="2016-06" db="UniProtKB">
        <authorList>
            <consortium name="WormBaseParasite"/>
        </authorList>
    </citation>
    <scope>IDENTIFICATION</scope>
</reference>
<name>A0A183BTW6_GLOPA</name>